<evidence type="ECO:0000256" key="1">
    <source>
        <dbReference type="ARBA" id="ARBA00023125"/>
    </source>
</evidence>
<dbReference type="InterPro" id="IPR011006">
    <property type="entry name" value="CheY-like_superfamily"/>
</dbReference>
<evidence type="ECO:0000259" key="2">
    <source>
        <dbReference type="SMART" id="SM00421"/>
    </source>
</evidence>
<dbReference type="SMART" id="SM00421">
    <property type="entry name" value="HTH_LUXR"/>
    <property type="match status" value="1"/>
</dbReference>
<dbReference type="RefSeq" id="WP_209026762.1">
    <property type="nucleotide sequence ID" value="NZ_CP072455.1"/>
</dbReference>
<dbReference type="Proteomes" id="UP000665047">
    <property type="component" value="Chromosome"/>
</dbReference>
<dbReference type="Gene3D" id="3.40.50.2300">
    <property type="match status" value="1"/>
</dbReference>
<dbReference type="SUPFAM" id="SSF46894">
    <property type="entry name" value="C-terminal effector domain of the bipartite response regulators"/>
    <property type="match status" value="1"/>
</dbReference>
<evidence type="ECO:0000313" key="4">
    <source>
        <dbReference type="Proteomes" id="UP000665047"/>
    </source>
</evidence>
<dbReference type="SUPFAM" id="SSF52172">
    <property type="entry name" value="CheY-like"/>
    <property type="match status" value="1"/>
</dbReference>
<dbReference type="InterPro" id="IPR016032">
    <property type="entry name" value="Sig_transdc_resp-reg_C-effctor"/>
</dbReference>
<gene>
    <name evidence="3" type="ORF">HGO23_12125</name>
</gene>
<evidence type="ECO:0000313" key="3">
    <source>
        <dbReference type="EMBL" id="QTL38631.1"/>
    </source>
</evidence>
<reference evidence="3 4" key="1">
    <citation type="submission" date="2021-03" db="EMBL/GenBank/DDBJ databases">
        <title>Complete Genome Sequence Data of Xenorhabdus budapestensis strain C72, a Candidate Biological Control Agent, from China.</title>
        <authorList>
            <person name="LI B."/>
            <person name="WANG S."/>
            <person name="QIU D."/>
        </authorList>
    </citation>
    <scope>NUCLEOTIDE SEQUENCE [LARGE SCALE GENOMIC DNA]</scope>
    <source>
        <strain evidence="3 4">C-7-2</strain>
    </source>
</reference>
<name>A0ABX7VCT0_XENBU</name>
<keyword evidence="4" id="KW-1185">Reference proteome</keyword>
<feature type="domain" description="HTH luxR-type" evidence="2">
    <location>
        <begin position="133"/>
        <end position="190"/>
    </location>
</feature>
<accession>A0ABX7VCT0</accession>
<dbReference type="EMBL" id="CP072455">
    <property type="protein sequence ID" value="QTL38631.1"/>
    <property type="molecule type" value="Genomic_DNA"/>
</dbReference>
<proteinExistence type="predicted"/>
<dbReference type="Pfam" id="PF00196">
    <property type="entry name" value="GerE"/>
    <property type="match status" value="1"/>
</dbReference>
<protein>
    <submittedName>
        <fullName evidence="3">Helix-turn-helix transcriptional regulator</fullName>
    </submittedName>
</protein>
<sequence>MKLLIIDECHYTRLGIIESLKENTDILSTAAHSIQEAINILSIFSPDIILMNLTYYGHHSSYCEQMKLFISLVRNTRIYIYIDKLYPWIENYIQLTNKDFILPKRNLSLLLARLKELASHDIQRYFTNFNIKSSIFSQQENRIIYYWMLEIDTYKIARILNISSSTVYSHKRHIIEKIGVTNKIELLFVYNIFKYLC</sequence>
<organism evidence="3 4">
    <name type="scientific">Xenorhabdus budapestensis</name>
    <dbReference type="NCBI Taxonomy" id="290110"/>
    <lineage>
        <taxon>Bacteria</taxon>
        <taxon>Pseudomonadati</taxon>
        <taxon>Pseudomonadota</taxon>
        <taxon>Gammaproteobacteria</taxon>
        <taxon>Enterobacterales</taxon>
        <taxon>Morganellaceae</taxon>
        <taxon>Xenorhabdus</taxon>
    </lineage>
</organism>
<keyword evidence="1" id="KW-0238">DNA-binding</keyword>
<dbReference type="InterPro" id="IPR000792">
    <property type="entry name" value="Tscrpt_reg_LuxR_C"/>
</dbReference>